<name>A0A8J5UX35_ZIZPA</name>
<feature type="region of interest" description="Disordered" evidence="2">
    <location>
        <begin position="128"/>
        <end position="227"/>
    </location>
</feature>
<evidence type="ECO:0000313" key="4">
    <source>
        <dbReference type="EMBL" id="KAG8047657.1"/>
    </source>
</evidence>
<feature type="compositionally biased region" description="Low complexity" evidence="2">
    <location>
        <begin position="208"/>
        <end position="219"/>
    </location>
</feature>
<reference evidence="4" key="2">
    <citation type="submission" date="2021-02" db="EMBL/GenBank/DDBJ databases">
        <authorList>
            <person name="Kimball J.A."/>
            <person name="Haas M.W."/>
            <person name="Macchietto M."/>
            <person name="Kono T."/>
            <person name="Duquette J."/>
            <person name="Shao M."/>
        </authorList>
    </citation>
    <scope>NUCLEOTIDE SEQUENCE</scope>
    <source>
        <tissue evidence="4">Fresh leaf tissue</tissue>
    </source>
</reference>
<evidence type="ECO:0000256" key="2">
    <source>
        <dbReference type="SAM" id="MobiDB-lite"/>
    </source>
</evidence>
<protein>
    <submittedName>
        <fullName evidence="4">Uncharacterized protein</fullName>
    </submittedName>
</protein>
<evidence type="ECO:0000256" key="3">
    <source>
        <dbReference type="SAM" id="Phobius"/>
    </source>
</evidence>
<organism evidence="4 5">
    <name type="scientific">Zizania palustris</name>
    <name type="common">Northern wild rice</name>
    <dbReference type="NCBI Taxonomy" id="103762"/>
    <lineage>
        <taxon>Eukaryota</taxon>
        <taxon>Viridiplantae</taxon>
        <taxon>Streptophyta</taxon>
        <taxon>Embryophyta</taxon>
        <taxon>Tracheophyta</taxon>
        <taxon>Spermatophyta</taxon>
        <taxon>Magnoliopsida</taxon>
        <taxon>Liliopsida</taxon>
        <taxon>Poales</taxon>
        <taxon>Poaceae</taxon>
        <taxon>BOP clade</taxon>
        <taxon>Oryzoideae</taxon>
        <taxon>Oryzeae</taxon>
        <taxon>Zizaniinae</taxon>
        <taxon>Zizania</taxon>
    </lineage>
</organism>
<feature type="transmembrane region" description="Helical" evidence="3">
    <location>
        <begin position="501"/>
        <end position="524"/>
    </location>
</feature>
<feature type="compositionally biased region" description="Basic and acidic residues" evidence="2">
    <location>
        <begin position="155"/>
        <end position="171"/>
    </location>
</feature>
<gene>
    <name evidence="4" type="ORF">GUJ93_ZPchr0008g12775</name>
</gene>
<dbReference type="Proteomes" id="UP000729402">
    <property type="component" value="Unassembled WGS sequence"/>
</dbReference>
<keyword evidence="1" id="KW-0175">Coiled coil</keyword>
<dbReference type="PANTHER" id="PTHR34562">
    <property type="entry name" value="WPP DOMAIN-INTERACTING PROTEIN 2"/>
    <property type="match status" value="1"/>
</dbReference>
<dbReference type="InterPro" id="IPR044696">
    <property type="entry name" value="WIP1/2/3"/>
</dbReference>
<dbReference type="PANTHER" id="PTHR34562:SF13">
    <property type="entry name" value="OS08G0497900 PROTEIN"/>
    <property type="match status" value="1"/>
</dbReference>
<comment type="caution">
    <text evidence="4">The sequence shown here is derived from an EMBL/GenBank/DDBJ whole genome shotgun (WGS) entry which is preliminary data.</text>
</comment>
<keyword evidence="3" id="KW-0472">Membrane</keyword>
<evidence type="ECO:0000313" key="5">
    <source>
        <dbReference type="Proteomes" id="UP000729402"/>
    </source>
</evidence>
<accession>A0A8J5UX35</accession>
<dbReference type="OrthoDB" id="680851at2759"/>
<sequence>MPVPAEGMDLANGAVGSSTDSLVAEVDVAASPVSSPVIKTKGRGLRRWRRITREQHKEGCASAAADEDSAQLHKRRMPLAADAPKGKHEVVLEEESSAASVESRFVPLASVPVKLDPNLGTLIASSGFSVGAGGADSDNSDVRSSKSSTAASAPRHHDFSPLARERTDRGRSRVPGFSLHGKNPRAARARTDKTRSYSPFSPADAENSRSSVESDLRSSNAVNSQQSGVNVTGNVIYKVLSDDCDHSDEGQPSEEVRSTAGCYYKENGSVLGRFAQGSVDSDADERSVGNCDNGSAMHSSADPYAESVLLLQRTQEALENELQKFVAMSKESDDDFDACEDDRSDSVYLEEPFEEASESTMDLESRLEETAVLVKEKDSVIAEPRVLFPAISGKSVMEATNFPLPQPGLDQLFQEKIEAEIKCVILTRASQTWALLAEDQITLYNARKSMSGDYKNLELKLQHNKKRAVILQEMAEKLEAECKHLTETSEILQMQSRASRVSLFCFIQFILVLTAIGTFVARLLPSSTEDVPT</sequence>
<reference evidence="4" key="1">
    <citation type="journal article" date="2021" name="bioRxiv">
        <title>Whole Genome Assembly and Annotation of Northern Wild Rice, Zizania palustris L., Supports a Whole Genome Duplication in the Zizania Genus.</title>
        <authorList>
            <person name="Haas M."/>
            <person name="Kono T."/>
            <person name="Macchietto M."/>
            <person name="Millas R."/>
            <person name="McGilp L."/>
            <person name="Shao M."/>
            <person name="Duquette J."/>
            <person name="Hirsch C.N."/>
            <person name="Kimball J."/>
        </authorList>
    </citation>
    <scope>NUCLEOTIDE SEQUENCE</scope>
    <source>
        <tissue evidence="4">Fresh leaf tissue</tissue>
    </source>
</reference>
<evidence type="ECO:0000256" key="1">
    <source>
        <dbReference type="SAM" id="Coils"/>
    </source>
</evidence>
<dbReference type="AlphaFoldDB" id="A0A8J5UX35"/>
<dbReference type="EMBL" id="JAAALK010000290">
    <property type="protein sequence ID" value="KAG8047657.1"/>
    <property type="molecule type" value="Genomic_DNA"/>
</dbReference>
<keyword evidence="5" id="KW-1185">Reference proteome</keyword>
<proteinExistence type="predicted"/>
<keyword evidence="3" id="KW-0812">Transmembrane</keyword>
<keyword evidence="3" id="KW-1133">Transmembrane helix</keyword>
<feature type="coiled-coil region" evidence="1">
    <location>
        <begin position="461"/>
        <end position="495"/>
    </location>
</feature>